<dbReference type="Proteomes" id="UP000594342">
    <property type="component" value="Unassembled WGS sequence"/>
</dbReference>
<protein>
    <submittedName>
        <fullName evidence="3">RNA ligase 2</fullName>
    </submittedName>
</protein>
<accession>A0A5K0UAP9</accession>
<evidence type="ECO:0000259" key="1">
    <source>
        <dbReference type="Pfam" id="PF09414"/>
    </source>
</evidence>
<dbReference type="Gene3D" id="3.30.470.30">
    <property type="entry name" value="DNA ligase/mRNA capping enzyme"/>
    <property type="match status" value="1"/>
</dbReference>
<proteinExistence type="predicted"/>
<comment type="caution">
    <text evidence="3">The sequence shown here is derived from an EMBL/GenBank/DDBJ whole genome shotgun (WGS) entry which is preliminary data.</text>
</comment>
<feature type="domain" description="RNA ligase" evidence="1">
    <location>
        <begin position="32"/>
        <end position="260"/>
    </location>
</feature>
<dbReference type="SUPFAM" id="SSF56091">
    <property type="entry name" value="DNA ligase/mRNA capping enzyme, catalytic domain"/>
    <property type="match status" value="1"/>
</dbReference>
<organism evidence="3 4">
    <name type="scientific">Yasminevirus sp. GU-2018</name>
    <dbReference type="NCBI Taxonomy" id="2420051"/>
    <lineage>
        <taxon>Viruses</taxon>
        <taxon>Varidnaviria</taxon>
        <taxon>Bamfordvirae</taxon>
        <taxon>Nucleocytoviricota</taxon>
        <taxon>Megaviricetes</taxon>
        <taxon>Imitervirales</taxon>
        <taxon>Mimiviridae</taxon>
        <taxon>Klosneuvirinae</taxon>
        <taxon>Yasminevirus</taxon>
        <taxon>Yasminevirus saudimassiliense</taxon>
    </lineage>
</organism>
<keyword evidence="3" id="KW-0436">Ligase</keyword>
<reference evidence="3 4" key="1">
    <citation type="submission" date="2018-10" db="EMBL/GenBank/DDBJ databases">
        <authorList>
            <consortium name="IHU Genomes"/>
        </authorList>
    </citation>
    <scope>NUCLEOTIDE SEQUENCE [LARGE SCALE GENOMIC DNA]</scope>
    <source>
        <strain evidence="3 4">A1</strain>
    </source>
</reference>
<dbReference type="Pfam" id="PF18043">
    <property type="entry name" value="T4_Rnl2_C"/>
    <property type="match status" value="1"/>
</dbReference>
<dbReference type="Pfam" id="PF09414">
    <property type="entry name" value="RNA_ligase"/>
    <property type="match status" value="1"/>
</dbReference>
<dbReference type="Gene3D" id="3.30.1490.70">
    <property type="match status" value="1"/>
</dbReference>
<evidence type="ECO:0000313" key="4">
    <source>
        <dbReference type="Proteomes" id="UP000594342"/>
    </source>
</evidence>
<evidence type="ECO:0000313" key="3">
    <source>
        <dbReference type="EMBL" id="VBB18785.1"/>
    </source>
</evidence>
<dbReference type="InterPro" id="IPR021122">
    <property type="entry name" value="RNA_ligase_dom_REL/Rnl2"/>
</dbReference>
<evidence type="ECO:0000259" key="2">
    <source>
        <dbReference type="Pfam" id="PF18043"/>
    </source>
</evidence>
<dbReference type="InterPro" id="IPR040609">
    <property type="entry name" value="Rnl2_C"/>
</dbReference>
<sequence length="366" mass="41723">MSTPPFLKYSSIESYTDVKHLEKIRQIFKSDQFTASEKVHGANFQFIVNEDASNNKISIACAKRTSILEDSEEFYDWRNVLSKHRASLEILYQKVKTDLNKYTGDSSTKNLAGVRVYGELFGGEYPGHGKKNLKPVQKWIYYNTDIDFIVFDVVVVINSDSPDHTSETFLSSDDVMDLICSCSSLKSDDDSVFSLKTVPILSRGSLDEVIEFCTKNVQFNTKIPHLYGLPDIENNFAEGYVVKANVRVNVGKHRGVVKVKNPKFDEIIGFVRHDKRDKKSTNDVSEEVKYHTEMIKPYLTQNRLDNVVSKIGPASVRPKIVGCFLNDAKIDYIKSFDDDDSVKDFEKVWKDVQKNLTPLCNTFVYP</sequence>
<gene>
    <name evidence="3" type="ORF">YASMINEVIRUS_1317</name>
</gene>
<dbReference type="Gene3D" id="1.10.10.1810">
    <property type="entry name" value="RNA ligase"/>
    <property type="match status" value="1"/>
</dbReference>
<dbReference type="InterPro" id="IPR041948">
    <property type="entry name" value="Rnl1/2_C_sf"/>
</dbReference>
<dbReference type="EMBL" id="UPSH01000001">
    <property type="protein sequence ID" value="VBB18785.1"/>
    <property type="molecule type" value="Genomic_DNA"/>
</dbReference>
<name>A0A5K0UAP9_9VIRU</name>
<dbReference type="GO" id="GO:0016874">
    <property type="term" value="F:ligase activity"/>
    <property type="evidence" value="ECO:0007669"/>
    <property type="project" value="UniProtKB-KW"/>
</dbReference>
<feature type="domain" description="RNA ligase 2 C-terminal" evidence="2">
    <location>
        <begin position="284"/>
        <end position="360"/>
    </location>
</feature>
<keyword evidence="4" id="KW-1185">Reference proteome</keyword>